<evidence type="ECO:0000313" key="3">
    <source>
        <dbReference type="Proteomes" id="UP000019666"/>
    </source>
</evidence>
<name>A0A017HR01_9RHOB</name>
<keyword evidence="1" id="KW-1133">Transmembrane helix</keyword>
<dbReference type="PATRIC" id="fig|442562.3.peg.1435"/>
<keyword evidence="3" id="KW-1185">Reference proteome</keyword>
<reference evidence="2 3" key="1">
    <citation type="submission" date="2013-02" db="EMBL/GenBank/DDBJ databases">
        <authorList>
            <person name="Fiebig A."/>
            <person name="Goeker M."/>
            <person name="Klenk H.-P.P."/>
        </authorList>
    </citation>
    <scope>NUCLEOTIDE SEQUENCE [LARGE SCALE GENOMIC DNA]</scope>
    <source>
        <strain evidence="2 3">DSM 19309</strain>
    </source>
</reference>
<protein>
    <submittedName>
        <fullName evidence="2">STRUCTURAL ELEMENTS, Cell Exterior, surface polysaccharides/antigen</fullName>
    </submittedName>
</protein>
<gene>
    <name evidence="2" type="ORF">Rumeso_01449</name>
</gene>
<feature type="transmembrane region" description="Helical" evidence="1">
    <location>
        <begin position="43"/>
        <end position="66"/>
    </location>
</feature>
<feature type="transmembrane region" description="Helical" evidence="1">
    <location>
        <begin position="78"/>
        <end position="98"/>
    </location>
</feature>
<dbReference type="RefSeq" id="WP_245639159.1">
    <property type="nucleotide sequence ID" value="NZ_KK088557.1"/>
</dbReference>
<keyword evidence="1" id="KW-0812">Transmembrane</keyword>
<dbReference type="Proteomes" id="UP000019666">
    <property type="component" value="Unassembled WGS sequence"/>
</dbReference>
<organism evidence="2 3">
    <name type="scientific">Rubellimicrobium mesophilum DSM 19309</name>
    <dbReference type="NCBI Taxonomy" id="442562"/>
    <lineage>
        <taxon>Bacteria</taxon>
        <taxon>Pseudomonadati</taxon>
        <taxon>Pseudomonadota</taxon>
        <taxon>Alphaproteobacteria</taxon>
        <taxon>Rhodobacterales</taxon>
        <taxon>Roseobacteraceae</taxon>
        <taxon>Rubellimicrobium</taxon>
    </lineage>
</organism>
<dbReference type="STRING" id="442562.Rumeso_01449"/>
<keyword evidence="1" id="KW-0472">Membrane</keyword>
<accession>A0A017HR01</accession>
<dbReference type="AlphaFoldDB" id="A0A017HR01"/>
<comment type="caution">
    <text evidence="2">The sequence shown here is derived from an EMBL/GenBank/DDBJ whole genome shotgun (WGS) entry which is preliminary data.</text>
</comment>
<proteinExistence type="predicted"/>
<sequence length="172" mass="18940">MTILPDSPQLRSVHQQVPFATTRVVVALMLREMATTYGRKPGGYVWVVVEPIAGIAIMSWLFMAIGLRSPSLGTNFPIFYATGLLPYSTFLIVSQRVSQSLKFSGRLLDYPRVTVMDTLMARYLLNLLTQVLVAYLVIGGSSSSTTRGPSSCCRTSSWASPWRRPWPSGSGC</sequence>
<dbReference type="EMBL" id="AOSK01000039">
    <property type="protein sequence ID" value="EYD76927.1"/>
    <property type="molecule type" value="Genomic_DNA"/>
</dbReference>
<feature type="transmembrane region" description="Helical" evidence="1">
    <location>
        <begin position="119"/>
        <end position="138"/>
    </location>
</feature>
<dbReference type="HOGENOM" id="CLU_1554133_0_0_5"/>
<evidence type="ECO:0000313" key="2">
    <source>
        <dbReference type="EMBL" id="EYD76927.1"/>
    </source>
</evidence>
<evidence type="ECO:0000256" key="1">
    <source>
        <dbReference type="SAM" id="Phobius"/>
    </source>
</evidence>